<feature type="chain" id="PRO_5030106448" evidence="2">
    <location>
        <begin position="26"/>
        <end position="429"/>
    </location>
</feature>
<organism evidence="3 4">
    <name type="scientific">Persicimonas caeni</name>
    <dbReference type="NCBI Taxonomy" id="2292766"/>
    <lineage>
        <taxon>Bacteria</taxon>
        <taxon>Deltaproteobacteria</taxon>
        <taxon>Bradymonadales</taxon>
        <taxon>Bradymonadaceae</taxon>
        <taxon>Persicimonas</taxon>
    </lineage>
</organism>
<evidence type="ECO:0000256" key="1">
    <source>
        <dbReference type="SAM" id="MobiDB-lite"/>
    </source>
</evidence>
<dbReference type="RefSeq" id="WP_141197810.1">
    <property type="nucleotide sequence ID" value="NZ_CP041186.1"/>
</dbReference>
<keyword evidence="2" id="KW-0732">Signal</keyword>
<keyword evidence="4" id="KW-1185">Reference proteome</keyword>
<sequence length="429" mass="48603">MNNSPRSYTVWLLAALLLGAGGLRAAENRPTAPSTEALTRFLLFSWVELPEKTPAFEISHRRLAARVVLRFASAPSAEVRQAISAKLEEPSSIERHRWASDKRLVIQLTSLTTDVSRLRQDDALRQEDKSGPMLALGNKRNMPALPVWLYGEFCPYLFDGLEPHEERQVKGTAAKKLVATFCQTDSTVTEMAAARPPTEDRALTDLWRLMVYHKASELAQLDVGEFEAYINRHETTPQIMYFARISAAMIHAARHEFEACFAQLDAIERMDRDDEPVLTDWQRQLVADLGEASFSRMVGRRLAAVEQREGSSADVLEHVERFGHWEGVTLPTPLKETIAKMYRQALFPKRAVPHYQALLERADADRPALLEELAVTYYEADQNYRAWATLQYLREQHPGRELTFVLDDDASMNPDRPLDQDTPAATSTP</sequence>
<accession>A0A4Y6PU85</accession>
<evidence type="ECO:0000313" key="4">
    <source>
        <dbReference type="Proteomes" id="UP000315995"/>
    </source>
</evidence>
<dbReference type="AlphaFoldDB" id="A0A4Y6PU85"/>
<reference evidence="3 4" key="1">
    <citation type="submission" date="2019-06" db="EMBL/GenBank/DDBJ databases">
        <title>Persicimonas caeni gen. nov., sp. nov., a predatory bacterium isolated from solar saltern.</title>
        <authorList>
            <person name="Wang S."/>
        </authorList>
    </citation>
    <scope>NUCLEOTIDE SEQUENCE [LARGE SCALE GENOMIC DNA]</scope>
    <source>
        <strain evidence="3 4">YN101</strain>
    </source>
</reference>
<protein>
    <submittedName>
        <fullName evidence="3">Uncharacterized protein</fullName>
    </submittedName>
</protein>
<dbReference type="EMBL" id="CP041186">
    <property type="protein sequence ID" value="QDG51325.1"/>
    <property type="molecule type" value="Genomic_DNA"/>
</dbReference>
<proteinExistence type="predicted"/>
<dbReference type="Proteomes" id="UP000315995">
    <property type="component" value="Chromosome"/>
</dbReference>
<name>A0A4Y6PU85_PERCE</name>
<feature type="signal peptide" evidence="2">
    <location>
        <begin position="1"/>
        <end position="25"/>
    </location>
</feature>
<evidence type="ECO:0000313" key="3">
    <source>
        <dbReference type="EMBL" id="QDG51325.1"/>
    </source>
</evidence>
<evidence type="ECO:0000256" key="2">
    <source>
        <dbReference type="SAM" id="SignalP"/>
    </source>
</evidence>
<feature type="region of interest" description="Disordered" evidence="1">
    <location>
        <begin position="407"/>
        <end position="429"/>
    </location>
</feature>
<gene>
    <name evidence="3" type="ORF">FIV42_11410</name>
</gene>
<accession>A0A5B8Y8Z9</accession>